<protein>
    <submittedName>
        <fullName evidence="1">Uncharacterized protein</fullName>
    </submittedName>
</protein>
<dbReference type="EMBL" id="MU117973">
    <property type="protein sequence ID" value="KAF9651707.1"/>
    <property type="molecule type" value="Genomic_DNA"/>
</dbReference>
<reference evidence="1" key="1">
    <citation type="submission" date="2019-10" db="EMBL/GenBank/DDBJ databases">
        <authorList>
            <consortium name="DOE Joint Genome Institute"/>
            <person name="Kuo A."/>
            <person name="Miyauchi S."/>
            <person name="Kiss E."/>
            <person name="Drula E."/>
            <person name="Kohler A."/>
            <person name="Sanchez-Garcia M."/>
            <person name="Andreopoulos B."/>
            <person name="Barry K.W."/>
            <person name="Bonito G."/>
            <person name="Buee M."/>
            <person name="Carver A."/>
            <person name="Chen C."/>
            <person name="Cichocki N."/>
            <person name="Clum A."/>
            <person name="Culley D."/>
            <person name="Crous P.W."/>
            <person name="Fauchery L."/>
            <person name="Girlanda M."/>
            <person name="Hayes R."/>
            <person name="Keri Z."/>
            <person name="Labutti K."/>
            <person name="Lipzen A."/>
            <person name="Lombard V."/>
            <person name="Magnuson J."/>
            <person name="Maillard F."/>
            <person name="Morin E."/>
            <person name="Murat C."/>
            <person name="Nolan M."/>
            <person name="Ohm R."/>
            <person name="Pangilinan J."/>
            <person name="Pereira M."/>
            <person name="Perotto S."/>
            <person name="Peter M."/>
            <person name="Riley R."/>
            <person name="Sitrit Y."/>
            <person name="Stielow B."/>
            <person name="Szollosi G."/>
            <person name="Zifcakova L."/>
            <person name="Stursova M."/>
            <person name="Spatafora J.W."/>
            <person name="Tedersoo L."/>
            <person name="Vaario L.-M."/>
            <person name="Yamada A."/>
            <person name="Yan M."/>
            <person name="Wang P."/>
            <person name="Xu J."/>
            <person name="Bruns T."/>
            <person name="Baldrian P."/>
            <person name="Vilgalys R."/>
            <person name="Henrissat B."/>
            <person name="Grigoriev I.V."/>
            <person name="Hibbett D."/>
            <person name="Nagy L.G."/>
            <person name="Martin F.M."/>
        </authorList>
    </citation>
    <scope>NUCLEOTIDE SEQUENCE</scope>
    <source>
        <strain evidence="1">P2</strain>
    </source>
</reference>
<comment type="caution">
    <text evidence="1">The sequence shown here is derived from an EMBL/GenBank/DDBJ whole genome shotgun (WGS) entry which is preliminary data.</text>
</comment>
<sequence>MHEKEGVWSMRACPVRQWFDGASYLVEDKGKDAGEPDLVNTPRLRGGVLLADGSMSLHLVGKCSRRRHQMGDLPGNYGADGSMRIREDSNLQGMEHAKFTILQFRRIIARHHGFDLASSATFSAQGSATNPLLSELPSYGDCLPAAPGGGFREYGVHAIDGILQVPQTLVGVRDDRQQARR</sequence>
<keyword evidence="2" id="KW-1185">Reference proteome</keyword>
<evidence type="ECO:0000313" key="2">
    <source>
        <dbReference type="Proteomes" id="UP000886501"/>
    </source>
</evidence>
<organism evidence="1 2">
    <name type="scientific">Thelephora ganbajun</name>
    <name type="common">Ganba fungus</name>
    <dbReference type="NCBI Taxonomy" id="370292"/>
    <lineage>
        <taxon>Eukaryota</taxon>
        <taxon>Fungi</taxon>
        <taxon>Dikarya</taxon>
        <taxon>Basidiomycota</taxon>
        <taxon>Agaricomycotina</taxon>
        <taxon>Agaricomycetes</taxon>
        <taxon>Thelephorales</taxon>
        <taxon>Thelephoraceae</taxon>
        <taxon>Thelephora</taxon>
    </lineage>
</organism>
<accession>A0ACB6ZPY7</accession>
<name>A0ACB6ZPY7_THEGA</name>
<dbReference type="Proteomes" id="UP000886501">
    <property type="component" value="Unassembled WGS sequence"/>
</dbReference>
<gene>
    <name evidence="1" type="ORF">BDM02DRAFT_3126804</name>
</gene>
<proteinExistence type="predicted"/>
<reference evidence="1" key="2">
    <citation type="journal article" date="2020" name="Nat. Commun.">
        <title>Large-scale genome sequencing of mycorrhizal fungi provides insights into the early evolution of symbiotic traits.</title>
        <authorList>
            <person name="Miyauchi S."/>
            <person name="Kiss E."/>
            <person name="Kuo A."/>
            <person name="Drula E."/>
            <person name="Kohler A."/>
            <person name="Sanchez-Garcia M."/>
            <person name="Morin E."/>
            <person name="Andreopoulos B."/>
            <person name="Barry K.W."/>
            <person name="Bonito G."/>
            <person name="Buee M."/>
            <person name="Carver A."/>
            <person name="Chen C."/>
            <person name="Cichocki N."/>
            <person name="Clum A."/>
            <person name="Culley D."/>
            <person name="Crous P.W."/>
            <person name="Fauchery L."/>
            <person name="Girlanda M."/>
            <person name="Hayes R.D."/>
            <person name="Keri Z."/>
            <person name="LaButti K."/>
            <person name="Lipzen A."/>
            <person name="Lombard V."/>
            <person name="Magnuson J."/>
            <person name="Maillard F."/>
            <person name="Murat C."/>
            <person name="Nolan M."/>
            <person name="Ohm R.A."/>
            <person name="Pangilinan J."/>
            <person name="Pereira M.F."/>
            <person name="Perotto S."/>
            <person name="Peter M."/>
            <person name="Pfister S."/>
            <person name="Riley R."/>
            <person name="Sitrit Y."/>
            <person name="Stielow J.B."/>
            <person name="Szollosi G."/>
            <person name="Zifcakova L."/>
            <person name="Stursova M."/>
            <person name="Spatafora J.W."/>
            <person name="Tedersoo L."/>
            <person name="Vaario L.M."/>
            <person name="Yamada A."/>
            <person name="Yan M."/>
            <person name="Wang P."/>
            <person name="Xu J."/>
            <person name="Bruns T."/>
            <person name="Baldrian P."/>
            <person name="Vilgalys R."/>
            <person name="Dunand C."/>
            <person name="Henrissat B."/>
            <person name="Grigoriev I.V."/>
            <person name="Hibbett D."/>
            <person name="Nagy L.G."/>
            <person name="Martin F.M."/>
        </authorList>
    </citation>
    <scope>NUCLEOTIDE SEQUENCE</scope>
    <source>
        <strain evidence="1">P2</strain>
    </source>
</reference>
<evidence type="ECO:0000313" key="1">
    <source>
        <dbReference type="EMBL" id="KAF9651707.1"/>
    </source>
</evidence>